<dbReference type="RefSeq" id="WP_150932919.1">
    <property type="nucleotide sequence ID" value="NZ_VYTZ01000003.1"/>
</dbReference>
<accession>A0A5J5K6G2</accession>
<protein>
    <submittedName>
        <fullName evidence="2">Uncharacterized protein</fullName>
    </submittedName>
</protein>
<dbReference type="AlphaFoldDB" id="A0A5J5K6G2"/>
<evidence type="ECO:0000313" key="2">
    <source>
        <dbReference type="EMBL" id="KAA9379730.1"/>
    </source>
</evidence>
<dbReference type="EMBL" id="VYTZ01000003">
    <property type="protein sequence ID" value="KAA9379730.1"/>
    <property type="molecule type" value="Genomic_DNA"/>
</dbReference>
<evidence type="ECO:0000313" key="3">
    <source>
        <dbReference type="Proteomes" id="UP000327011"/>
    </source>
</evidence>
<comment type="caution">
    <text evidence="2">The sequence shown here is derived from an EMBL/GenBank/DDBJ whole genome shotgun (WGS) entry which is preliminary data.</text>
</comment>
<keyword evidence="3" id="KW-1185">Reference proteome</keyword>
<feature type="region of interest" description="Disordered" evidence="1">
    <location>
        <begin position="1"/>
        <end position="30"/>
    </location>
</feature>
<organism evidence="2 3">
    <name type="scientific">Microbispora cellulosiformans</name>
    <dbReference type="NCBI Taxonomy" id="2614688"/>
    <lineage>
        <taxon>Bacteria</taxon>
        <taxon>Bacillati</taxon>
        <taxon>Actinomycetota</taxon>
        <taxon>Actinomycetes</taxon>
        <taxon>Streptosporangiales</taxon>
        <taxon>Streptosporangiaceae</taxon>
        <taxon>Microbispora</taxon>
    </lineage>
</organism>
<gene>
    <name evidence="2" type="ORF">F5972_08760</name>
</gene>
<feature type="region of interest" description="Disordered" evidence="1">
    <location>
        <begin position="65"/>
        <end position="85"/>
    </location>
</feature>
<reference evidence="2 3" key="1">
    <citation type="submission" date="2019-09" db="EMBL/GenBank/DDBJ databases">
        <title>Screening of Novel Bioactive Compounds from Soil-Associated.</title>
        <authorList>
            <person name="Gong X."/>
        </authorList>
    </citation>
    <scope>NUCLEOTIDE SEQUENCE [LARGE SCALE GENOMIC DNA]</scope>
    <source>
        <strain evidence="2 3">Gxj-6</strain>
    </source>
</reference>
<sequence>MTDRNPPCAALSAPVAAETGPGGDSEPPGAHWVPYARYRPGSESLDLDLLRAWATREGAQVVDEVADRAGGPATSPHGCGRSTARRRREVLATAGNMLAAGEKFTCRAAAARRRMRRERGVGNTAADGEA</sequence>
<name>A0A5J5K6G2_9ACTN</name>
<proteinExistence type="predicted"/>
<dbReference type="Proteomes" id="UP000327011">
    <property type="component" value="Unassembled WGS sequence"/>
</dbReference>
<evidence type="ECO:0000256" key="1">
    <source>
        <dbReference type="SAM" id="MobiDB-lite"/>
    </source>
</evidence>